<keyword evidence="3 4" id="KW-0012">Acyltransferase</keyword>
<dbReference type="Pfam" id="PF00108">
    <property type="entry name" value="Thiolase_N"/>
    <property type="match status" value="1"/>
</dbReference>
<comment type="similarity">
    <text evidence="1 4">Belongs to the thiolase-like superfamily. Thiolase family.</text>
</comment>
<accession>A0ABV0BHL1</accession>
<dbReference type="Gene3D" id="3.40.47.10">
    <property type="match status" value="2"/>
</dbReference>
<dbReference type="Proteomes" id="UP001418637">
    <property type="component" value="Unassembled WGS sequence"/>
</dbReference>
<organism evidence="7 8">
    <name type="scientific">Hohaiivirga grylli</name>
    <dbReference type="NCBI Taxonomy" id="3133970"/>
    <lineage>
        <taxon>Bacteria</taxon>
        <taxon>Pseudomonadati</taxon>
        <taxon>Pseudomonadota</taxon>
        <taxon>Alphaproteobacteria</taxon>
        <taxon>Hyphomicrobiales</taxon>
        <taxon>Methylobacteriaceae</taxon>
        <taxon>Hohaiivirga</taxon>
    </lineage>
</organism>
<dbReference type="InterPro" id="IPR020616">
    <property type="entry name" value="Thiolase_N"/>
</dbReference>
<evidence type="ECO:0000256" key="3">
    <source>
        <dbReference type="ARBA" id="ARBA00023315"/>
    </source>
</evidence>
<reference evidence="7 8" key="1">
    <citation type="submission" date="2024-04" db="EMBL/GenBank/DDBJ databases">
        <title>A novel species isolated from cricket.</title>
        <authorList>
            <person name="Wang H.-C."/>
        </authorList>
    </citation>
    <scope>NUCLEOTIDE SEQUENCE [LARGE SCALE GENOMIC DNA]</scope>
    <source>
        <strain evidence="7 8">WL0021</strain>
    </source>
</reference>
<protein>
    <submittedName>
        <fullName evidence="7">Acetyl-CoA C-acetyltransferase</fullName>
        <ecNumber evidence="7">2.3.1.9</ecNumber>
    </submittedName>
</protein>
<keyword evidence="8" id="KW-1185">Reference proteome</keyword>
<dbReference type="PROSITE" id="PS00737">
    <property type="entry name" value="THIOLASE_2"/>
    <property type="match status" value="1"/>
</dbReference>
<dbReference type="InterPro" id="IPR020610">
    <property type="entry name" value="Thiolase_AS"/>
</dbReference>
<dbReference type="EC" id="2.3.1.9" evidence="7"/>
<dbReference type="EMBL" id="JBBYXI010000002">
    <property type="protein sequence ID" value="MEN3930462.1"/>
    <property type="molecule type" value="Genomic_DNA"/>
</dbReference>
<name>A0ABV0BHL1_9HYPH</name>
<dbReference type="InterPro" id="IPR020615">
    <property type="entry name" value="Thiolase_acyl_enz_int_AS"/>
</dbReference>
<evidence type="ECO:0000259" key="5">
    <source>
        <dbReference type="Pfam" id="PF00108"/>
    </source>
</evidence>
<evidence type="ECO:0000313" key="8">
    <source>
        <dbReference type="Proteomes" id="UP001418637"/>
    </source>
</evidence>
<gene>
    <name evidence="7" type="ORF">WJT86_05205</name>
</gene>
<evidence type="ECO:0000259" key="6">
    <source>
        <dbReference type="Pfam" id="PF02803"/>
    </source>
</evidence>
<dbReference type="PIRSF" id="PIRSF000429">
    <property type="entry name" value="Ac-CoA_Ac_transf"/>
    <property type="match status" value="1"/>
</dbReference>
<evidence type="ECO:0000256" key="2">
    <source>
        <dbReference type="ARBA" id="ARBA00022679"/>
    </source>
</evidence>
<dbReference type="PANTHER" id="PTHR18919:SF107">
    <property type="entry name" value="ACETYL-COA ACETYLTRANSFERASE, CYTOSOLIC"/>
    <property type="match status" value="1"/>
</dbReference>
<dbReference type="PROSITE" id="PS00098">
    <property type="entry name" value="THIOLASE_1"/>
    <property type="match status" value="1"/>
</dbReference>
<dbReference type="GO" id="GO:0003985">
    <property type="term" value="F:acetyl-CoA C-acetyltransferase activity"/>
    <property type="evidence" value="ECO:0007669"/>
    <property type="project" value="UniProtKB-EC"/>
</dbReference>
<dbReference type="CDD" id="cd00751">
    <property type="entry name" value="thiolase"/>
    <property type="match status" value="1"/>
</dbReference>
<evidence type="ECO:0000256" key="4">
    <source>
        <dbReference type="RuleBase" id="RU003557"/>
    </source>
</evidence>
<dbReference type="PROSITE" id="PS00099">
    <property type="entry name" value="THIOLASE_3"/>
    <property type="match status" value="1"/>
</dbReference>
<proteinExistence type="inferred from homology"/>
<comment type="caution">
    <text evidence="7">The sequence shown here is derived from an EMBL/GenBank/DDBJ whole genome shotgun (WGS) entry which is preliminary data.</text>
</comment>
<dbReference type="InterPro" id="IPR016039">
    <property type="entry name" value="Thiolase-like"/>
</dbReference>
<dbReference type="Pfam" id="PF02803">
    <property type="entry name" value="Thiolase_C"/>
    <property type="match status" value="1"/>
</dbReference>
<sequence>MSNIVIVSAVRTAIGAFNGSLASVSAPELGTIVAKEAIQRAGIANDVVDEAIMGNVLQAGLGQNTTRQVVVNAGLPQVTGATTINIVCGSGLKSVAMAAQSILAGDAETVLAGGMENMSASPYVLQKARWGYRMGDGKIIDTMVNDGLTDAFQHYHMGITAENVAERYKISREAQDEIALRSQQRAVEAIKNGAFKKEIVPVTIKGRKGDVVFDTDEYPRAEASAEGFAKLRPAFKADGSVTAGNASGINDGAAALIVMSEEKAKALGLKPLARIRSYATCGVDPAYMGIGPVPATQKALAKAGLTVADLDLIEANEAFAAQFAAVGNELGFDMEKTNVNGGAIALGHPIGASGARILVTLLHALEARNKTLGLATLCIGGGQGTALIVERI</sequence>
<dbReference type="InterPro" id="IPR002155">
    <property type="entry name" value="Thiolase"/>
</dbReference>
<feature type="domain" description="Thiolase N-terminal" evidence="5">
    <location>
        <begin position="4"/>
        <end position="262"/>
    </location>
</feature>
<evidence type="ECO:0000256" key="1">
    <source>
        <dbReference type="ARBA" id="ARBA00010982"/>
    </source>
</evidence>
<dbReference type="InterPro" id="IPR020617">
    <property type="entry name" value="Thiolase_C"/>
</dbReference>
<dbReference type="NCBIfam" id="TIGR01930">
    <property type="entry name" value="AcCoA-C-Actrans"/>
    <property type="match status" value="1"/>
</dbReference>
<keyword evidence="2 4" id="KW-0808">Transferase</keyword>
<dbReference type="RefSeq" id="WP_346336472.1">
    <property type="nucleotide sequence ID" value="NZ_JBBYXI010000002.1"/>
</dbReference>
<feature type="domain" description="Thiolase C-terminal" evidence="6">
    <location>
        <begin position="269"/>
        <end position="391"/>
    </location>
</feature>
<evidence type="ECO:0000313" key="7">
    <source>
        <dbReference type="EMBL" id="MEN3930462.1"/>
    </source>
</evidence>
<dbReference type="PANTHER" id="PTHR18919">
    <property type="entry name" value="ACETYL-COA C-ACYLTRANSFERASE"/>
    <property type="match status" value="1"/>
</dbReference>
<dbReference type="InterPro" id="IPR020613">
    <property type="entry name" value="Thiolase_CS"/>
</dbReference>
<dbReference type="SUPFAM" id="SSF53901">
    <property type="entry name" value="Thiolase-like"/>
    <property type="match status" value="2"/>
</dbReference>